<dbReference type="PANTHER" id="PTHR24221">
    <property type="entry name" value="ATP-BINDING CASSETTE SUB-FAMILY B"/>
    <property type="match status" value="1"/>
</dbReference>
<reference evidence="10 11" key="1">
    <citation type="journal article" date="2019" name="Int. J. Syst. Evol. Microbiol.">
        <title>The Global Catalogue of Microorganisms (GCM) 10K type strain sequencing project: providing services to taxonomists for standard genome sequencing and annotation.</title>
        <authorList>
            <consortium name="The Broad Institute Genomics Platform"/>
            <consortium name="The Broad Institute Genome Sequencing Center for Infectious Disease"/>
            <person name="Wu L."/>
            <person name="Ma J."/>
        </authorList>
    </citation>
    <scope>NUCLEOTIDE SEQUENCE [LARGE SCALE GENOMIC DNA]</scope>
    <source>
        <strain evidence="10 11">JCM 7356</strain>
    </source>
</reference>
<dbReference type="InterPro" id="IPR003439">
    <property type="entry name" value="ABC_transporter-like_ATP-bd"/>
</dbReference>
<feature type="domain" description="ABC transmembrane type-1" evidence="9">
    <location>
        <begin position="29"/>
        <end position="306"/>
    </location>
</feature>
<dbReference type="InterPro" id="IPR027417">
    <property type="entry name" value="P-loop_NTPase"/>
</dbReference>
<feature type="transmembrane region" description="Helical" evidence="7">
    <location>
        <begin position="60"/>
        <end position="79"/>
    </location>
</feature>
<dbReference type="SMART" id="SM00382">
    <property type="entry name" value="AAA"/>
    <property type="match status" value="1"/>
</dbReference>
<keyword evidence="3" id="KW-0547">Nucleotide-binding</keyword>
<dbReference type="InterPro" id="IPR039421">
    <property type="entry name" value="Type_1_exporter"/>
</dbReference>
<dbReference type="SUPFAM" id="SSF90123">
    <property type="entry name" value="ABC transporter transmembrane region"/>
    <property type="match status" value="1"/>
</dbReference>
<dbReference type="PANTHER" id="PTHR24221:SF654">
    <property type="entry name" value="ATP-BINDING CASSETTE SUB-FAMILY B MEMBER 6"/>
    <property type="match status" value="1"/>
</dbReference>
<dbReference type="Pfam" id="PF00005">
    <property type="entry name" value="ABC_tran"/>
    <property type="match status" value="1"/>
</dbReference>
<dbReference type="InterPro" id="IPR036640">
    <property type="entry name" value="ABC1_TM_sf"/>
</dbReference>
<dbReference type="CDD" id="cd03228">
    <property type="entry name" value="ABCC_MRP_Like"/>
    <property type="match status" value="1"/>
</dbReference>
<dbReference type="Gene3D" id="3.40.50.300">
    <property type="entry name" value="P-loop containing nucleotide triphosphate hydrolases"/>
    <property type="match status" value="1"/>
</dbReference>
<protein>
    <submittedName>
        <fullName evidence="10">ABC transporter ATP-binding protein</fullName>
    </submittedName>
</protein>
<name>A0ABN3DDB5_9ACTN</name>
<dbReference type="EMBL" id="BAAATR010000002">
    <property type="protein sequence ID" value="GAA2227796.1"/>
    <property type="molecule type" value="Genomic_DNA"/>
</dbReference>
<evidence type="ECO:0000259" key="8">
    <source>
        <dbReference type="PROSITE" id="PS50893"/>
    </source>
</evidence>
<keyword evidence="6 7" id="KW-0472">Membrane</keyword>
<evidence type="ECO:0000256" key="3">
    <source>
        <dbReference type="ARBA" id="ARBA00022741"/>
    </source>
</evidence>
<keyword evidence="11" id="KW-1185">Reference proteome</keyword>
<dbReference type="SUPFAM" id="SSF52540">
    <property type="entry name" value="P-loop containing nucleoside triphosphate hydrolases"/>
    <property type="match status" value="1"/>
</dbReference>
<dbReference type="GO" id="GO:0005524">
    <property type="term" value="F:ATP binding"/>
    <property type="evidence" value="ECO:0007669"/>
    <property type="project" value="UniProtKB-KW"/>
</dbReference>
<evidence type="ECO:0000256" key="7">
    <source>
        <dbReference type="SAM" id="Phobius"/>
    </source>
</evidence>
<evidence type="ECO:0000256" key="1">
    <source>
        <dbReference type="ARBA" id="ARBA00004651"/>
    </source>
</evidence>
<evidence type="ECO:0000256" key="4">
    <source>
        <dbReference type="ARBA" id="ARBA00022840"/>
    </source>
</evidence>
<accession>A0ABN3DDB5</accession>
<gene>
    <name evidence="10" type="ORF">GCM10010430_04180</name>
</gene>
<feature type="transmembrane region" description="Helical" evidence="7">
    <location>
        <begin position="28"/>
        <end position="48"/>
    </location>
</feature>
<evidence type="ECO:0000313" key="10">
    <source>
        <dbReference type="EMBL" id="GAA2227796.1"/>
    </source>
</evidence>
<dbReference type="InterPro" id="IPR011527">
    <property type="entry name" value="ABC1_TM_dom"/>
</dbReference>
<dbReference type="InterPro" id="IPR003593">
    <property type="entry name" value="AAA+_ATPase"/>
</dbReference>
<evidence type="ECO:0000256" key="2">
    <source>
        <dbReference type="ARBA" id="ARBA00022692"/>
    </source>
</evidence>
<dbReference type="PROSITE" id="PS50929">
    <property type="entry name" value="ABC_TM1F"/>
    <property type="match status" value="1"/>
</dbReference>
<keyword evidence="4 10" id="KW-0067">ATP-binding</keyword>
<sequence>MRRPGRTRRGWSLLAGELARQRHALSRVAFWSLLEGVPALLSGRLIAAALDDGFLRHRPAVGFGCLAALLSVSVVGAVASRGMFPWLGATVEPLRDALVRRLVGGTLADAVHSAGRPDSPAVARLTGQVETVRGLVGGMLRSLRRTAVTLVATVAGLFTLAPLLAALVLPPLAVSGTLFALSLRTLADRRLAVVLLDEEIAAESGEVLGGVRDIVACRAERRAAARVGEAIDRQAAAVVRLARAGALRTLVVLLGGQLPLLLVLAAAPWMIRQGQLTSGQLVGAVACLAGSLLPALRSIVNLTSTWGIQLGTVLQRLSESGGVPAPAAGDRKPPAGSPLRASGLGFSYGPHSEAIVDALDLDVTEGDHLAVVGPSGAGKSTLAQLLIGGLAPTGGRVTFDGVPLDRVDPTHLRRCVALIPQEAYVFAGTVRDNFCYLNPGAGDRALDAAVDTLALRPLVDRLGGYDGRLPSGGAGLSGGERQLIAAARVYLSPARLVILDEATCHLDPETEARVEQAFLRRGGALVVIAHRISSAERASRVLLLDGAKATVDSPERLLLASPLYAQLVGYWHDDAASGARRGGRGI</sequence>
<comment type="subcellular location">
    <subcellularLocation>
        <location evidence="1">Cell membrane</location>
        <topology evidence="1">Multi-pass membrane protein</topology>
    </subcellularLocation>
</comment>
<evidence type="ECO:0000313" key="11">
    <source>
        <dbReference type="Proteomes" id="UP001500305"/>
    </source>
</evidence>
<organism evidence="10 11">
    <name type="scientific">Kitasatospora cystarginea</name>
    <dbReference type="NCBI Taxonomy" id="58350"/>
    <lineage>
        <taxon>Bacteria</taxon>
        <taxon>Bacillati</taxon>
        <taxon>Actinomycetota</taxon>
        <taxon>Actinomycetes</taxon>
        <taxon>Kitasatosporales</taxon>
        <taxon>Streptomycetaceae</taxon>
        <taxon>Kitasatospora</taxon>
    </lineage>
</organism>
<keyword evidence="2 7" id="KW-0812">Transmembrane</keyword>
<evidence type="ECO:0000259" key="9">
    <source>
        <dbReference type="PROSITE" id="PS50929"/>
    </source>
</evidence>
<dbReference type="PROSITE" id="PS50893">
    <property type="entry name" value="ABC_TRANSPORTER_2"/>
    <property type="match status" value="1"/>
</dbReference>
<evidence type="ECO:0000256" key="6">
    <source>
        <dbReference type="ARBA" id="ARBA00023136"/>
    </source>
</evidence>
<proteinExistence type="predicted"/>
<feature type="transmembrane region" description="Helical" evidence="7">
    <location>
        <begin position="147"/>
        <end position="169"/>
    </location>
</feature>
<comment type="caution">
    <text evidence="10">The sequence shown here is derived from an EMBL/GenBank/DDBJ whole genome shotgun (WGS) entry which is preliminary data.</text>
</comment>
<dbReference type="RefSeq" id="WP_344634430.1">
    <property type="nucleotide sequence ID" value="NZ_BAAATR010000002.1"/>
</dbReference>
<dbReference type="Proteomes" id="UP001500305">
    <property type="component" value="Unassembled WGS sequence"/>
</dbReference>
<keyword evidence="5 7" id="KW-1133">Transmembrane helix</keyword>
<evidence type="ECO:0000256" key="5">
    <source>
        <dbReference type="ARBA" id="ARBA00022989"/>
    </source>
</evidence>
<feature type="domain" description="ABC transporter" evidence="8">
    <location>
        <begin position="339"/>
        <end position="571"/>
    </location>
</feature>
<dbReference type="Gene3D" id="1.20.1560.10">
    <property type="entry name" value="ABC transporter type 1, transmembrane domain"/>
    <property type="match status" value="1"/>
</dbReference>